<dbReference type="Pfam" id="PF01555">
    <property type="entry name" value="N6_N4_Mtase"/>
    <property type="match status" value="1"/>
</dbReference>
<gene>
    <name evidence="6" type="ORF">OCOJLMKI_4659</name>
</gene>
<dbReference type="EMBL" id="BPQP01000089">
    <property type="protein sequence ID" value="GJD97428.1"/>
    <property type="molecule type" value="Genomic_DNA"/>
</dbReference>
<dbReference type="SUPFAM" id="SSF53335">
    <property type="entry name" value="S-adenosyl-L-methionine-dependent methyltransferases"/>
    <property type="match status" value="1"/>
</dbReference>
<dbReference type="InterPro" id="IPR001091">
    <property type="entry name" value="RM_Methyltransferase"/>
</dbReference>
<proteinExistence type="inferred from homology"/>
<reference evidence="6" key="2">
    <citation type="submission" date="2021-08" db="EMBL/GenBank/DDBJ databases">
        <authorList>
            <person name="Tani A."/>
            <person name="Ola A."/>
            <person name="Ogura Y."/>
            <person name="Katsura K."/>
            <person name="Hayashi T."/>
        </authorList>
    </citation>
    <scope>NUCLEOTIDE SEQUENCE</scope>
    <source>
        <strain evidence="6">DSM 19015</strain>
    </source>
</reference>
<dbReference type="PRINTS" id="PR00508">
    <property type="entry name" value="S21N4MTFRASE"/>
</dbReference>
<comment type="catalytic activity">
    <reaction evidence="3">
        <text>a 2'-deoxyadenosine in DNA + S-adenosyl-L-methionine = an N(6)-methyl-2'-deoxyadenosine in DNA + S-adenosyl-L-homocysteine + H(+)</text>
        <dbReference type="Rhea" id="RHEA:15197"/>
        <dbReference type="Rhea" id="RHEA-COMP:12418"/>
        <dbReference type="Rhea" id="RHEA-COMP:12419"/>
        <dbReference type="ChEBI" id="CHEBI:15378"/>
        <dbReference type="ChEBI" id="CHEBI:57856"/>
        <dbReference type="ChEBI" id="CHEBI:59789"/>
        <dbReference type="ChEBI" id="CHEBI:90615"/>
        <dbReference type="ChEBI" id="CHEBI:90616"/>
        <dbReference type="EC" id="2.1.1.72"/>
    </reaction>
</comment>
<accession>A0ABQ4S6I8</accession>
<comment type="similarity">
    <text evidence="4">Belongs to the N(4)/N(6)-methyltransferase family.</text>
</comment>
<dbReference type="InterPro" id="IPR029063">
    <property type="entry name" value="SAM-dependent_MTases_sf"/>
</dbReference>
<dbReference type="Gene3D" id="3.40.50.150">
    <property type="entry name" value="Vaccinia Virus protein VP39"/>
    <property type="match status" value="1"/>
</dbReference>
<name>A0ABQ4S6I8_9HYPH</name>
<sequence>MRGKGRVGIAKDGDATVRLGAASITRGDSLKACDAWLPPACIISDGPYGLGKYPGEPVSPDGLAEFYAPHAAAWARRAEPFTTLWFWNSEIGWAKSHPALELHGWQYEETVVWDKGIAHIAGNVNSRTIRGLPVVTELAVRYTRRATLQTEGGQELSLKEWVRAEWLRSGLPMNQSNAACGVANAATRKYLTQDHVWYFPPGSALVAMARWCTQRGRPTSRPYFSLDGKTAPAAEAWDRMRAKWTHVHALTNVWREPPVHGSERVKALHGTGYLHANQKPLALMERQILAATDAGDVVWEPFGGLCSATVAAVRHGRKAHAAELNPEFFEAAVVRVRHEIETLPLTRTA</sequence>
<evidence type="ECO:0000256" key="2">
    <source>
        <dbReference type="ARBA" id="ARBA00022679"/>
    </source>
</evidence>
<dbReference type="Proteomes" id="UP001055125">
    <property type="component" value="Unassembled WGS sequence"/>
</dbReference>
<comment type="caution">
    <text evidence="6">The sequence shown here is derived from an EMBL/GenBank/DDBJ whole genome shotgun (WGS) entry which is preliminary data.</text>
</comment>
<feature type="domain" description="DNA methylase N-4/N-6" evidence="5">
    <location>
        <begin position="41"/>
        <end position="332"/>
    </location>
</feature>
<evidence type="ECO:0000256" key="4">
    <source>
        <dbReference type="RuleBase" id="RU362026"/>
    </source>
</evidence>
<keyword evidence="2" id="KW-0808">Transferase</keyword>
<keyword evidence="7" id="KW-1185">Reference proteome</keyword>
<reference evidence="6" key="1">
    <citation type="journal article" date="2021" name="Front. Microbiol.">
        <title>Comprehensive Comparative Genomics and Phenotyping of Methylobacterium Species.</title>
        <authorList>
            <person name="Alessa O."/>
            <person name="Ogura Y."/>
            <person name="Fujitani Y."/>
            <person name="Takami H."/>
            <person name="Hayashi T."/>
            <person name="Sahin N."/>
            <person name="Tani A."/>
        </authorList>
    </citation>
    <scope>NUCLEOTIDE SEQUENCE</scope>
    <source>
        <strain evidence="6">DSM 19015</strain>
    </source>
</reference>
<organism evidence="6 7">
    <name type="scientific">Methylobacterium iners</name>
    <dbReference type="NCBI Taxonomy" id="418707"/>
    <lineage>
        <taxon>Bacteria</taxon>
        <taxon>Pseudomonadati</taxon>
        <taxon>Pseudomonadota</taxon>
        <taxon>Alphaproteobacteria</taxon>
        <taxon>Hyphomicrobiales</taxon>
        <taxon>Methylobacteriaceae</taxon>
        <taxon>Methylobacterium</taxon>
    </lineage>
</organism>
<evidence type="ECO:0000313" key="7">
    <source>
        <dbReference type="Proteomes" id="UP001055125"/>
    </source>
</evidence>
<evidence type="ECO:0000259" key="5">
    <source>
        <dbReference type="Pfam" id="PF01555"/>
    </source>
</evidence>
<protein>
    <recommendedName>
        <fullName evidence="4">Methyltransferase</fullName>
        <ecNumber evidence="4">2.1.1.-</ecNumber>
    </recommendedName>
</protein>
<dbReference type="InterPro" id="IPR002941">
    <property type="entry name" value="DNA_methylase_N4/N6"/>
</dbReference>
<evidence type="ECO:0000256" key="3">
    <source>
        <dbReference type="ARBA" id="ARBA00047942"/>
    </source>
</evidence>
<evidence type="ECO:0000313" key="6">
    <source>
        <dbReference type="EMBL" id="GJD97428.1"/>
    </source>
</evidence>
<evidence type="ECO:0000256" key="1">
    <source>
        <dbReference type="ARBA" id="ARBA00022603"/>
    </source>
</evidence>
<keyword evidence="1" id="KW-0489">Methyltransferase</keyword>
<dbReference type="EC" id="2.1.1.-" evidence="4"/>